<keyword evidence="7" id="KW-0863">Zinc-finger</keyword>
<dbReference type="SMART" id="SM00290">
    <property type="entry name" value="ZnF_UBP"/>
    <property type="match status" value="1"/>
</dbReference>
<dbReference type="GO" id="GO:0017136">
    <property type="term" value="F:histone deacetylase activity, NAD-dependent"/>
    <property type="evidence" value="ECO:0007669"/>
    <property type="project" value="TreeGrafter"/>
</dbReference>
<evidence type="ECO:0000259" key="8">
    <source>
        <dbReference type="PROSITE" id="PS50271"/>
    </source>
</evidence>
<dbReference type="Pfam" id="PF02146">
    <property type="entry name" value="SIR2"/>
    <property type="match status" value="1"/>
</dbReference>
<dbReference type="OMA" id="ARCIECQ"/>
<sequence length="471" mass="54086">MSSEISKTDLSNLESNTDSMSEAQKEAQLIGFAVEPKLDCPHFEQLNVITLTEVFNDMTLETLNKPCKTCNHIGENWICLHCTDIFCSRYINKDMAKHVESNQEHCLVFSFSDGSFWCYKCDNYISNKTIKDLQKTFSKVKHGGQESNEEEEEKEDDIHAIAAQLLQMHLNKKGQDGIQEEFTYQNLIDGLRDISPDQEKNQDDKYNNRQFNRIVFLTGAGISVSAGIPDFRTPGSGLYSQLQKYKLPYPEAIFEINYFKHHPQPFYTLCKEFSSCGSHFTSSHFFIAETNRRNRLLINFSQNIDGLELEAGLPESKLVQAHGHFRTAKCVNCKKVADIELFNEAVKNDKICYCKECEEGIVKPDIVFFGESLPQSFFQQIDSLNKADLVFVMGTSLKVFPFAALVDLFKEDVPIVLINRENPGIKRRRFLFLEGEIDDNVEKIMKDISWDFPEIKRTYPEGTVLEKKQNL</sequence>
<dbReference type="InterPro" id="IPR001607">
    <property type="entry name" value="Znf_UBP"/>
</dbReference>
<feature type="binding site" evidence="6">
    <location>
        <position position="357"/>
    </location>
    <ligand>
        <name>Zn(2+)</name>
        <dbReference type="ChEBI" id="CHEBI:29105"/>
    </ligand>
</feature>
<accession>E1B2N2</accession>
<dbReference type="InterPro" id="IPR029035">
    <property type="entry name" value="DHS-like_NAD/FAD-binding_dom"/>
</dbReference>
<dbReference type="GO" id="GO:0070403">
    <property type="term" value="F:NAD+ binding"/>
    <property type="evidence" value="ECO:0007669"/>
    <property type="project" value="InterPro"/>
</dbReference>
<gene>
    <name evidence="10" type="primary">THD14</name>
</gene>
<evidence type="ECO:0000259" key="9">
    <source>
        <dbReference type="PROSITE" id="PS50305"/>
    </source>
</evidence>
<keyword evidence="2" id="KW-0808">Transferase</keyword>
<reference evidence="10" key="1">
    <citation type="submission" date="2010-08" db="EMBL/GenBank/DDBJ databases">
        <authorList>
            <person name="Slade K."/>
            <person name="Freggiaro S."/>
            <person name="Smith J."/>
            <person name="Wiley E.A."/>
        </authorList>
    </citation>
    <scope>NUCLEOTIDE SEQUENCE</scope>
    <source>
        <strain evidence="10">CU428</strain>
    </source>
</reference>
<dbReference type="Pfam" id="PF02148">
    <property type="entry name" value="zf-UBP"/>
    <property type="match status" value="1"/>
</dbReference>
<evidence type="ECO:0000256" key="2">
    <source>
        <dbReference type="ARBA" id="ARBA00022679"/>
    </source>
</evidence>
<feature type="domain" description="Deacetylase sirtuin-type" evidence="9">
    <location>
        <begin position="194"/>
        <end position="451"/>
    </location>
</feature>
<dbReference type="InterPro" id="IPR003000">
    <property type="entry name" value="Sirtuin"/>
</dbReference>
<reference evidence="10" key="2">
    <citation type="journal article" date="2011" name="BMC Cell Biol.">
        <title>Sirtuin-mediated nuclear differentiation and programmed degradation in Tetrahymena.</title>
        <authorList>
            <person name="Slade K.M."/>
            <person name="Freggiaro S."/>
            <person name="Cottrell K.A."/>
            <person name="Smith J.J."/>
            <person name="Wiley E.A."/>
        </authorList>
    </citation>
    <scope>NUCLEOTIDE SEQUENCE</scope>
    <source>
        <strain evidence="10">CU428</strain>
    </source>
</reference>
<evidence type="ECO:0000256" key="5">
    <source>
        <dbReference type="ARBA" id="ARBA00023027"/>
    </source>
</evidence>
<feature type="active site" description="Proton acceptor" evidence="6">
    <location>
        <position position="322"/>
    </location>
</feature>
<dbReference type="EMBL" id="HQ156951">
    <property type="protein sequence ID" value="ADM88041.1"/>
    <property type="molecule type" value="mRNA"/>
</dbReference>
<keyword evidence="5" id="KW-0520">NAD</keyword>
<name>E1B2N2_TETTH</name>
<dbReference type="GO" id="GO:0005634">
    <property type="term" value="C:nucleus"/>
    <property type="evidence" value="ECO:0007669"/>
    <property type="project" value="TreeGrafter"/>
</dbReference>
<feature type="domain" description="UBP-type" evidence="8">
    <location>
        <begin position="38"/>
        <end position="147"/>
    </location>
</feature>
<dbReference type="InterPro" id="IPR026590">
    <property type="entry name" value="Ssirtuin_cat_dom"/>
</dbReference>
<dbReference type="SUPFAM" id="SSF57850">
    <property type="entry name" value="RING/U-box"/>
    <property type="match status" value="1"/>
</dbReference>
<dbReference type="PROSITE" id="PS50305">
    <property type="entry name" value="SIRTUIN"/>
    <property type="match status" value="1"/>
</dbReference>
<evidence type="ECO:0000256" key="3">
    <source>
        <dbReference type="ARBA" id="ARBA00022723"/>
    </source>
</evidence>
<feature type="binding site" evidence="6">
    <location>
        <position position="330"/>
    </location>
    <ligand>
        <name>Zn(2+)</name>
        <dbReference type="ChEBI" id="CHEBI:29105"/>
    </ligand>
</feature>
<dbReference type="GO" id="GO:0008270">
    <property type="term" value="F:zinc ion binding"/>
    <property type="evidence" value="ECO:0007669"/>
    <property type="project" value="UniProtKB-KW"/>
</dbReference>
<evidence type="ECO:0000256" key="7">
    <source>
        <dbReference type="PROSITE-ProRule" id="PRU00502"/>
    </source>
</evidence>
<dbReference type="InterPro" id="IPR050134">
    <property type="entry name" value="NAD-dep_sirtuin_deacylases"/>
</dbReference>
<proteinExistence type="evidence at transcript level"/>
<dbReference type="Gene3D" id="3.30.40.10">
    <property type="entry name" value="Zinc/RING finger domain, C3HC4 (zinc finger)"/>
    <property type="match status" value="1"/>
</dbReference>
<dbReference type="PANTHER" id="PTHR11085:SF6">
    <property type="entry name" value="NAD-DEPENDENT PROTEIN DEACETYLASE SIRTUIN-2"/>
    <property type="match status" value="1"/>
</dbReference>
<organism evidence="10">
    <name type="scientific">Tetrahymena thermophila</name>
    <dbReference type="NCBI Taxonomy" id="5911"/>
    <lineage>
        <taxon>Eukaryota</taxon>
        <taxon>Sar</taxon>
        <taxon>Alveolata</taxon>
        <taxon>Ciliophora</taxon>
        <taxon>Intramacronucleata</taxon>
        <taxon>Oligohymenophorea</taxon>
        <taxon>Hymenostomatida</taxon>
        <taxon>Tetrahymenina</taxon>
        <taxon>Tetrahymenidae</taxon>
        <taxon>Tetrahymena</taxon>
    </lineage>
</organism>
<comment type="cofactor">
    <cofactor evidence="1">
        <name>Zn(2+)</name>
        <dbReference type="ChEBI" id="CHEBI:29105"/>
    </cofactor>
</comment>
<dbReference type="Gene3D" id="3.40.50.1220">
    <property type="entry name" value="TPP-binding domain"/>
    <property type="match status" value="1"/>
</dbReference>
<evidence type="ECO:0000256" key="6">
    <source>
        <dbReference type="PROSITE-ProRule" id="PRU00236"/>
    </source>
</evidence>
<dbReference type="PANTHER" id="PTHR11085">
    <property type="entry name" value="NAD-DEPENDENT PROTEIN DEACYLASE SIRTUIN-5, MITOCHONDRIAL-RELATED"/>
    <property type="match status" value="1"/>
</dbReference>
<dbReference type="InterPro" id="IPR013083">
    <property type="entry name" value="Znf_RING/FYVE/PHD"/>
</dbReference>
<feature type="binding site" evidence="6">
    <location>
        <position position="352"/>
    </location>
    <ligand>
        <name>Zn(2+)</name>
        <dbReference type="ChEBI" id="CHEBI:29105"/>
    </ligand>
</feature>
<dbReference type="SUPFAM" id="SSF52467">
    <property type="entry name" value="DHS-like NAD/FAD-binding domain"/>
    <property type="match status" value="1"/>
</dbReference>
<evidence type="ECO:0000313" key="10">
    <source>
        <dbReference type="EMBL" id="ADM88041.1"/>
    </source>
</evidence>
<dbReference type="AlphaFoldDB" id="E1B2N2"/>
<evidence type="ECO:0000256" key="1">
    <source>
        <dbReference type="ARBA" id="ARBA00001947"/>
    </source>
</evidence>
<protein>
    <submittedName>
        <fullName evidence="10">Histone deacetylase 14</fullName>
    </submittedName>
</protein>
<dbReference type="InterPro" id="IPR026591">
    <property type="entry name" value="Sirtuin_cat_small_dom_sf"/>
</dbReference>
<feature type="binding site" evidence="6">
    <location>
        <position position="333"/>
    </location>
    <ligand>
        <name>Zn(2+)</name>
        <dbReference type="ChEBI" id="CHEBI:29105"/>
    </ligand>
</feature>
<evidence type="ECO:0000256" key="4">
    <source>
        <dbReference type="ARBA" id="ARBA00022833"/>
    </source>
</evidence>
<dbReference type="PROSITE" id="PS50271">
    <property type="entry name" value="ZF_UBP"/>
    <property type="match status" value="1"/>
</dbReference>
<keyword evidence="3 6" id="KW-0479">Metal-binding</keyword>
<dbReference type="Gene3D" id="3.30.1600.10">
    <property type="entry name" value="SIR2/SIRT2 'Small Domain"/>
    <property type="match status" value="1"/>
</dbReference>
<keyword evidence="4 6" id="KW-0862">Zinc</keyword>